<gene>
    <name evidence="3" type="ORF">BaRGS_00029698</name>
</gene>
<dbReference type="AlphaFoldDB" id="A0ABD0JVR4"/>
<name>A0ABD0JVR4_9CAEN</name>
<feature type="compositionally biased region" description="Polar residues" evidence="1">
    <location>
        <begin position="228"/>
        <end position="239"/>
    </location>
</feature>
<keyword evidence="4" id="KW-1185">Reference proteome</keyword>
<evidence type="ECO:0000256" key="2">
    <source>
        <dbReference type="SAM" id="Phobius"/>
    </source>
</evidence>
<comment type="caution">
    <text evidence="3">The sequence shown here is derived from an EMBL/GenBank/DDBJ whole genome shotgun (WGS) entry which is preliminary data.</text>
</comment>
<evidence type="ECO:0000256" key="1">
    <source>
        <dbReference type="SAM" id="MobiDB-lite"/>
    </source>
</evidence>
<feature type="compositionally biased region" description="Basic and acidic residues" evidence="1">
    <location>
        <begin position="289"/>
        <end position="298"/>
    </location>
</feature>
<keyword evidence="2" id="KW-0812">Transmembrane</keyword>
<dbReference type="EMBL" id="JACVVK020000312">
    <property type="protein sequence ID" value="KAK7479028.1"/>
    <property type="molecule type" value="Genomic_DNA"/>
</dbReference>
<accession>A0ABD0JVR4</accession>
<keyword evidence="2" id="KW-1133">Transmembrane helix</keyword>
<evidence type="ECO:0000313" key="3">
    <source>
        <dbReference type="EMBL" id="KAK7479028.1"/>
    </source>
</evidence>
<feature type="region of interest" description="Disordered" evidence="1">
    <location>
        <begin position="225"/>
        <end position="373"/>
    </location>
</feature>
<protein>
    <recommendedName>
        <fullName evidence="5">Ig-like domain-containing protein</fullName>
    </recommendedName>
</protein>
<feature type="transmembrane region" description="Helical" evidence="2">
    <location>
        <begin position="188"/>
        <end position="212"/>
    </location>
</feature>
<proteinExistence type="predicted"/>
<dbReference type="Proteomes" id="UP001519460">
    <property type="component" value="Unassembled WGS sequence"/>
</dbReference>
<feature type="non-terminal residue" evidence="3">
    <location>
        <position position="1"/>
    </location>
</feature>
<keyword evidence="2" id="KW-0472">Membrane</keyword>
<sequence length="373" mass="39857">TGLTPVAHCQDAEEGSDFSCECQSPTGDPSCSLSWPGYTKGPILTMPNVTRQDNGKMVTCQMICNGMAKPTTVTHTFRVPYPPPSPPKVSGHTSPLHPGDTINCTVTGGKPPVSSVQLSCSNNTWPDQPDTIEGSTVTSSLVFINASEGEVRCQCSAVWEQPELYNQIVEFNISVLPYPTVDPGEKDFAAIIGVAAAVALAVVAIVAAVCIWRKKKGFVKLPCRRAGNQDSSAQDQGTVSRGEGGVDHCRPSDTVGTPLLNGVGGQTEPHTDPTVPRPPPHRAPSLNRAADENPRIDDTAGEASEPTVTREGQDSEKKPVQVVEGHIEYQPQPGDRDAGNRRKGGQRRGLARSYGHTRLPGQRFRGPEPKQDE</sequence>
<reference evidence="3 4" key="1">
    <citation type="journal article" date="2023" name="Sci. Data">
        <title>Genome assembly of the Korean intertidal mud-creeper Batillaria attramentaria.</title>
        <authorList>
            <person name="Patra A.K."/>
            <person name="Ho P.T."/>
            <person name="Jun S."/>
            <person name="Lee S.J."/>
            <person name="Kim Y."/>
            <person name="Won Y.J."/>
        </authorList>
    </citation>
    <scope>NUCLEOTIDE SEQUENCE [LARGE SCALE GENOMIC DNA]</scope>
    <source>
        <strain evidence="3">Wonlab-2016</strain>
    </source>
</reference>
<feature type="compositionally biased region" description="Basic residues" evidence="1">
    <location>
        <begin position="341"/>
        <end position="350"/>
    </location>
</feature>
<organism evidence="3 4">
    <name type="scientific">Batillaria attramentaria</name>
    <dbReference type="NCBI Taxonomy" id="370345"/>
    <lineage>
        <taxon>Eukaryota</taxon>
        <taxon>Metazoa</taxon>
        <taxon>Spiralia</taxon>
        <taxon>Lophotrochozoa</taxon>
        <taxon>Mollusca</taxon>
        <taxon>Gastropoda</taxon>
        <taxon>Caenogastropoda</taxon>
        <taxon>Sorbeoconcha</taxon>
        <taxon>Cerithioidea</taxon>
        <taxon>Batillariidae</taxon>
        <taxon>Batillaria</taxon>
    </lineage>
</organism>
<evidence type="ECO:0008006" key="5">
    <source>
        <dbReference type="Google" id="ProtNLM"/>
    </source>
</evidence>
<evidence type="ECO:0000313" key="4">
    <source>
        <dbReference type="Proteomes" id="UP001519460"/>
    </source>
</evidence>